<dbReference type="Proteomes" id="UP000243978">
    <property type="component" value="Unassembled WGS sequence"/>
</dbReference>
<keyword evidence="3" id="KW-1185">Reference proteome</keyword>
<evidence type="ECO:0000256" key="1">
    <source>
        <dbReference type="SAM" id="SignalP"/>
    </source>
</evidence>
<gene>
    <name evidence="2" type="ORF">C8N43_1166</name>
</gene>
<sequence length="179" mass="19030">MPRTILFATALICLPALAFAAGSGSSAAPTSTKTASDCKAGQVFDQRTKSCLDSKSDLIDDDARYEAVRELAYDGQYDRALKVLASMSDQSESRVLTYYGFITRKQGDMAGGFAYYTAALEADADNILARSYMGQAMVQLGQIGAARAQLAEIRSRGGDGTWAEASLSKAIATGATFNY</sequence>
<reference evidence="2 3" key="1">
    <citation type="submission" date="2018-04" db="EMBL/GenBank/DDBJ databases">
        <title>Genomic Encyclopedia of Archaeal and Bacterial Type Strains, Phase II (KMG-II): from individual species to whole genera.</title>
        <authorList>
            <person name="Goeker M."/>
        </authorList>
    </citation>
    <scope>NUCLEOTIDE SEQUENCE [LARGE SCALE GENOMIC DNA]</scope>
    <source>
        <strain evidence="2 3">DSM 100977</strain>
    </source>
</reference>
<feature type="chain" id="PRO_5015781044" evidence="1">
    <location>
        <begin position="21"/>
        <end position="179"/>
    </location>
</feature>
<feature type="signal peptide" evidence="1">
    <location>
        <begin position="1"/>
        <end position="20"/>
    </location>
</feature>
<dbReference type="EMBL" id="QBKS01000001">
    <property type="protein sequence ID" value="PTX56507.1"/>
    <property type="molecule type" value="Genomic_DNA"/>
</dbReference>
<accession>A0A2T6BKB1</accession>
<name>A0A2T6BKB1_9RHOB</name>
<proteinExistence type="predicted"/>
<organism evidence="2 3">
    <name type="scientific">Litoreibacter ponti</name>
    <dbReference type="NCBI Taxonomy" id="1510457"/>
    <lineage>
        <taxon>Bacteria</taxon>
        <taxon>Pseudomonadati</taxon>
        <taxon>Pseudomonadota</taxon>
        <taxon>Alphaproteobacteria</taxon>
        <taxon>Rhodobacterales</taxon>
        <taxon>Roseobacteraceae</taxon>
        <taxon>Litoreibacter</taxon>
    </lineage>
</organism>
<dbReference type="InterPro" id="IPR011990">
    <property type="entry name" value="TPR-like_helical_dom_sf"/>
</dbReference>
<dbReference type="AlphaFoldDB" id="A0A2T6BKB1"/>
<dbReference type="Pfam" id="PF14559">
    <property type="entry name" value="TPR_19"/>
    <property type="match status" value="1"/>
</dbReference>
<dbReference type="RefSeq" id="WP_107844698.1">
    <property type="nucleotide sequence ID" value="NZ_QBKS01000001.1"/>
</dbReference>
<evidence type="ECO:0000313" key="3">
    <source>
        <dbReference type="Proteomes" id="UP000243978"/>
    </source>
</evidence>
<protein>
    <submittedName>
        <fullName evidence="2">Tetratricopeptide repeat protein</fullName>
    </submittedName>
</protein>
<keyword evidence="1" id="KW-0732">Signal</keyword>
<dbReference type="Gene3D" id="1.25.40.10">
    <property type="entry name" value="Tetratricopeptide repeat domain"/>
    <property type="match status" value="1"/>
</dbReference>
<evidence type="ECO:0000313" key="2">
    <source>
        <dbReference type="EMBL" id="PTX56507.1"/>
    </source>
</evidence>
<comment type="caution">
    <text evidence="2">The sequence shown here is derived from an EMBL/GenBank/DDBJ whole genome shotgun (WGS) entry which is preliminary data.</text>
</comment>
<dbReference type="OrthoDB" id="8592798at2"/>
<dbReference type="SUPFAM" id="SSF48452">
    <property type="entry name" value="TPR-like"/>
    <property type="match status" value="1"/>
</dbReference>